<name>A0A1J9QZH5_9PEZI</name>
<feature type="region of interest" description="Disordered" evidence="1">
    <location>
        <begin position="1557"/>
        <end position="1593"/>
    </location>
</feature>
<feature type="region of interest" description="Disordered" evidence="1">
    <location>
        <begin position="698"/>
        <end position="751"/>
    </location>
</feature>
<feature type="region of interest" description="Disordered" evidence="1">
    <location>
        <begin position="1100"/>
        <end position="1123"/>
    </location>
</feature>
<feature type="region of interest" description="Disordered" evidence="1">
    <location>
        <begin position="1"/>
        <end position="86"/>
    </location>
</feature>
<dbReference type="STRING" id="236234.A0A1J9QZH5"/>
<feature type="region of interest" description="Disordered" evidence="1">
    <location>
        <begin position="148"/>
        <end position="179"/>
    </location>
</feature>
<dbReference type="SMART" id="SM00444">
    <property type="entry name" value="GYF"/>
    <property type="match status" value="1"/>
</dbReference>
<feature type="domain" description="GYF" evidence="2">
    <location>
        <begin position="833"/>
        <end position="888"/>
    </location>
</feature>
<gene>
    <name evidence="3" type="ORF">BKCO1_23000114</name>
</gene>
<feature type="compositionally biased region" description="Low complexity" evidence="1">
    <location>
        <begin position="1345"/>
        <end position="1364"/>
    </location>
</feature>
<dbReference type="Gene3D" id="3.30.1490.40">
    <property type="match status" value="1"/>
</dbReference>
<comment type="caution">
    <text evidence="3">The sequence shown here is derived from an EMBL/GenBank/DDBJ whole genome shotgun (WGS) entry which is preliminary data.</text>
</comment>
<dbReference type="Pfam" id="PF02213">
    <property type="entry name" value="GYF"/>
    <property type="match status" value="1"/>
</dbReference>
<feature type="compositionally biased region" description="Polar residues" evidence="1">
    <location>
        <begin position="1323"/>
        <end position="1339"/>
    </location>
</feature>
<feature type="compositionally biased region" description="Polar residues" evidence="1">
    <location>
        <begin position="362"/>
        <end position="371"/>
    </location>
</feature>
<feature type="compositionally biased region" description="Polar residues" evidence="1">
    <location>
        <begin position="266"/>
        <end position="277"/>
    </location>
</feature>
<feature type="compositionally biased region" description="Polar residues" evidence="1">
    <location>
        <begin position="74"/>
        <end position="86"/>
    </location>
</feature>
<dbReference type="GeneID" id="31013180"/>
<feature type="compositionally biased region" description="Pro residues" evidence="1">
    <location>
        <begin position="1222"/>
        <end position="1235"/>
    </location>
</feature>
<evidence type="ECO:0000259" key="2">
    <source>
        <dbReference type="PROSITE" id="PS50829"/>
    </source>
</evidence>
<dbReference type="OrthoDB" id="48509at2759"/>
<evidence type="ECO:0000313" key="3">
    <source>
        <dbReference type="EMBL" id="OJD34486.1"/>
    </source>
</evidence>
<feature type="compositionally biased region" description="Polar residues" evidence="1">
    <location>
        <begin position="200"/>
        <end position="216"/>
    </location>
</feature>
<dbReference type="InterPro" id="IPR035445">
    <property type="entry name" value="GYF-like_dom_sf"/>
</dbReference>
<dbReference type="Proteomes" id="UP000183809">
    <property type="component" value="Unassembled WGS sequence"/>
</dbReference>
<feature type="compositionally biased region" description="Low complexity" evidence="1">
    <location>
        <begin position="1"/>
        <end position="22"/>
    </location>
</feature>
<keyword evidence="4" id="KW-1185">Reference proteome</keyword>
<feature type="compositionally biased region" description="Pro residues" evidence="1">
    <location>
        <begin position="33"/>
        <end position="54"/>
    </location>
</feature>
<reference evidence="3 4" key="1">
    <citation type="submission" date="2016-10" db="EMBL/GenBank/DDBJ databases">
        <title>Proteomics and genomics reveal pathogen-plant mechanisms compatible with a hemibiotrophic lifestyle of Diplodia corticola.</title>
        <authorList>
            <person name="Fernandes I."/>
            <person name="De Jonge R."/>
            <person name="Van De Peer Y."/>
            <person name="Devreese B."/>
            <person name="Alves A."/>
            <person name="Esteves A.C."/>
        </authorList>
    </citation>
    <scope>NUCLEOTIDE SEQUENCE [LARGE SCALE GENOMIC DNA]</scope>
    <source>
        <strain evidence="3 4">CBS 112549</strain>
    </source>
</reference>
<dbReference type="InterPro" id="IPR051640">
    <property type="entry name" value="GRB10-interact_GYF"/>
</dbReference>
<dbReference type="EMBL" id="MNUE01000023">
    <property type="protein sequence ID" value="OJD34486.1"/>
    <property type="molecule type" value="Genomic_DNA"/>
</dbReference>
<protein>
    <submittedName>
        <fullName evidence="3">Gyf domain-containing protein</fullName>
    </submittedName>
</protein>
<organism evidence="3 4">
    <name type="scientific">Diplodia corticola</name>
    <dbReference type="NCBI Taxonomy" id="236234"/>
    <lineage>
        <taxon>Eukaryota</taxon>
        <taxon>Fungi</taxon>
        <taxon>Dikarya</taxon>
        <taxon>Ascomycota</taxon>
        <taxon>Pezizomycotina</taxon>
        <taxon>Dothideomycetes</taxon>
        <taxon>Dothideomycetes incertae sedis</taxon>
        <taxon>Botryosphaeriales</taxon>
        <taxon>Botryosphaeriaceae</taxon>
        <taxon>Diplodia</taxon>
    </lineage>
</organism>
<feature type="region of interest" description="Disordered" evidence="1">
    <location>
        <begin position="1137"/>
        <end position="1495"/>
    </location>
</feature>
<feature type="compositionally biased region" description="Low complexity" evidence="1">
    <location>
        <begin position="1472"/>
        <end position="1490"/>
    </location>
</feature>
<feature type="region of interest" description="Disordered" evidence="1">
    <location>
        <begin position="362"/>
        <end position="385"/>
    </location>
</feature>
<dbReference type="InterPro" id="IPR003169">
    <property type="entry name" value="GYF"/>
</dbReference>
<feature type="region of interest" description="Disordered" evidence="1">
    <location>
        <begin position="413"/>
        <end position="492"/>
    </location>
</feature>
<feature type="compositionally biased region" description="Gly residues" evidence="1">
    <location>
        <begin position="612"/>
        <end position="622"/>
    </location>
</feature>
<feature type="compositionally biased region" description="Basic and acidic residues" evidence="1">
    <location>
        <begin position="1100"/>
        <end position="1116"/>
    </location>
</feature>
<feature type="compositionally biased region" description="Basic and acidic residues" evidence="1">
    <location>
        <begin position="303"/>
        <end position="312"/>
    </location>
</feature>
<feature type="compositionally biased region" description="Polar residues" evidence="1">
    <location>
        <begin position="227"/>
        <end position="248"/>
    </location>
</feature>
<feature type="compositionally biased region" description="Polar residues" evidence="1">
    <location>
        <begin position="526"/>
        <end position="536"/>
    </location>
</feature>
<evidence type="ECO:0000256" key="1">
    <source>
        <dbReference type="SAM" id="MobiDB-lite"/>
    </source>
</evidence>
<dbReference type="RefSeq" id="XP_020130746.1">
    <property type="nucleotide sequence ID" value="XM_020272920.1"/>
</dbReference>
<feature type="compositionally biased region" description="Low complexity" evidence="1">
    <location>
        <begin position="1140"/>
        <end position="1151"/>
    </location>
</feature>
<feature type="compositionally biased region" description="Basic and acidic residues" evidence="1">
    <location>
        <begin position="1286"/>
        <end position="1298"/>
    </location>
</feature>
<proteinExistence type="predicted"/>
<dbReference type="PROSITE" id="PS50829">
    <property type="entry name" value="GYF"/>
    <property type="match status" value="1"/>
</dbReference>
<feature type="compositionally biased region" description="Polar residues" evidence="1">
    <location>
        <begin position="698"/>
        <end position="708"/>
    </location>
</feature>
<feature type="region of interest" description="Disordered" evidence="1">
    <location>
        <begin position="595"/>
        <end position="652"/>
    </location>
</feature>
<feature type="compositionally biased region" description="Polar residues" evidence="1">
    <location>
        <begin position="1255"/>
        <end position="1266"/>
    </location>
</feature>
<accession>A0A1J9QZH5</accession>
<dbReference type="PANTHER" id="PTHR14445:SF36">
    <property type="entry name" value="FI03272P-RELATED"/>
    <property type="match status" value="1"/>
</dbReference>
<feature type="region of interest" description="Disordered" evidence="1">
    <location>
        <begin position="191"/>
        <end position="349"/>
    </location>
</feature>
<dbReference type="GO" id="GO:0005829">
    <property type="term" value="C:cytosol"/>
    <property type="evidence" value="ECO:0007669"/>
    <property type="project" value="TreeGrafter"/>
</dbReference>
<feature type="region of interest" description="Disordered" evidence="1">
    <location>
        <begin position="511"/>
        <end position="552"/>
    </location>
</feature>
<feature type="compositionally biased region" description="Low complexity" evidence="1">
    <location>
        <begin position="778"/>
        <end position="794"/>
    </location>
</feature>
<feature type="compositionally biased region" description="Polar residues" evidence="1">
    <location>
        <begin position="1170"/>
        <end position="1196"/>
    </location>
</feature>
<feature type="compositionally biased region" description="Polar residues" evidence="1">
    <location>
        <begin position="336"/>
        <end position="349"/>
    </location>
</feature>
<dbReference type="SUPFAM" id="SSF55277">
    <property type="entry name" value="GYF domain"/>
    <property type="match status" value="1"/>
</dbReference>
<evidence type="ECO:0000313" key="4">
    <source>
        <dbReference type="Proteomes" id="UP000183809"/>
    </source>
</evidence>
<dbReference type="PANTHER" id="PTHR14445">
    <property type="entry name" value="GRB10 INTERACTING GYF PROTEIN"/>
    <property type="match status" value="1"/>
</dbReference>
<feature type="compositionally biased region" description="Polar residues" evidence="1">
    <location>
        <begin position="461"/>
        <end position="477"/>
    </location>
</feature>
<feature type="region of interest" description="Disordered" evidence="1">
    <location>
        <begin position="765"/>
        <end position="826"/>
    </location>
</feature>
<feature type="compositionally biased region" description="Low complexity" evidence="1">
    <location>
        <begin position="808"/>
        <end position="825"/>
    </location>
</feature>
<sequence length="1613" mass="169021">MAPSTFASAAAGSNSTANATRNDSSGEWSVHPPLCPPRDICPPAAPQIPAPDLPVPAVAPNRAADMPRARRANGATQTFRRPSHATTLSNAASINASSPGVYVPPHRNGAAATESRYPKESLLSLFHQVPLGSDDGLDGLYAGGWEPQSSNGMSGGAWGRSLEHGKENPPGPDVCWDREGTIQPLGLTEMTEEEKEHFLSSVNSPLKLPNQNANKDNNVKDGLGRKTSVSQVNGPGNYGLSSPTTNRPGTRRRDTGEAYPFPSAGSPATTRFTQESNAAVPPPALLRRRTDYKEPPAGSSIGLEERDKDKAQGDAGNPPFGLKRSATGPFSAGLSGPSSPWSAGPQSAGFSPMGSFGNFSLAANTGQASTPTDKRPGLAALRGESRFKGLMNKDSSEDMQKTLRERASMNSLGKVPENDLGRQTPSWMESRANRPMSNDTDPYVDDDTMRSGSAALGGGQDTSPPRRQMTGFGTPQRQDSRDEGGFSAFGMTTDNTGFSSFLQSRDAFHHHTPQHQGIHGHEPMSPTDTNPYQSPQQDKHESEDIDTDGSDIHNATLPGLGGFMNDPAAASGMASFGGIGNIGRVSSAYEAAASDRSQTSSVGPNRPFPSLGGIGGLPGLGGSSAWTPSQPAVGTPNRERFNPPFGDNAFGSVGEMHSPSLAGLGPNSLYGAGFGPGLTGTGSIGRGSKLGSLFPTAMQEQMRSSEQNRFGGGDDGSAEGDRQPGSFARNAFGGSAGPHRETDSPFRGGRGVFDEMLANSLRTAEGNPMEGLGQFGSASTAAAQTPTLATTQQQGPIGAHVTQGILGQPPAVSSSASNQPPAAQQRTMVMPDRMRWVYRDPSGKAQGPWTGLEMHDWFKAGFFSPELLVKKEEDPEYEPLAQLIRRIGNSREPFLVPQIGIPHGPPSTQPGNAWANTGLTAGAQPPFPNSFPSFGTTLTAEQQNALERRKQEEQYLMARQKEHLAQQQVLVKQMQLGMHPHSLNHHSSAHSLHSQPSFGSIASPGGYQPSPTQASMPGMAGFFDNSFRPGPATGLSPIGAGMEGLGNSREDLPAMLDRMNLGRPGQVPFGAAPGSFGSPQQDGTHAQQVANMLNDRTRLQHEQNEHDAQIKDDEGHMAQQSADRLQQFKDLRDELDREANAAAAESGADVADQQEFQQSFGEDAREEPSTPAQTAAQTVKGTETPSKPSEPLSLTEQVKAASAKQTPVPQSPWAKVDTSMPMPFPPPQSGSPLPAPAAQRKQNLADALHQETRSRSQTPSVDTPSASIAPWAKETVEAPKGPSLKEIQEAEAKQREEAEAAAQAARAEAQRRELLALAEQAQPQPSLPSSATWASNASPVNAPGTPSAWAKATATKAPSSTGPAKKTLQQIQKEEEARKQKAAAAAAASAASAASAAATTASLSQAVSGGKRYADLASKQTPIATNAPGGAWTTVGASGKIKTPAPAAPASPAGTRTASVGSVSAPKPKPAAPTRAPTQPTPTTGTPDATAEFKKWAANELRNDLIKGTDADEFVSNMLSFPSELDIVTEAVHSVSQTIDSRHFAQEFIRRRKLADKGIIENSGTSSPGPANGSGGWSEVAKKGSGTSTAQAGAAKEDLAFKVVAAKKKGSRK</sequence>
<feature type="compositionally biased region" description="Low complexity" evidence="1">
    <location>
        <begin position="1584"/>
        <end position="1593"/>
    </location>
</feature>
<feature type="compositionally biased region" description="Low complexity" evidence="1">
    <location>
        <begin position="1444"/>
        <end position="1453"/>
    </location>
</feature>
<feature type="compositionally biased region" description="Low complexity" evidence="1">
    <location>
        <begin position="1382"/>
        <end position="1402"/>
    </location>
</feature>